<evidence type="ECO:0000313" key="4">
    <source>
        <dbReference type="Proteomes" id="UP000053647"/>
    </source>
</evidence>
<dbReference type="HOGENOM" id="CLU_126337_0_1_1"/>
<keyword evidence="1" id="KW-0862">Zinc</keyword>
<evidence type="ECO:0000259" key="2">
    <source>
        <dbReference type="PROSITE" id="PS50157"/>
    </source>
</evidence>
<evidence type="ECO:0000313" key="3">
    <source>
        <dbReference type="EMBL" id="KIJ11998.1"/>
    </source>
</evidence>
<dbReference type="EMBL" id="KN819370">
    <property type="protein sequence ID" value="KIJ11998.1"/>
    <property type="molecule type" value="Genomic_DNA"/>
</dbReference>
<gene>
    <name evidence="3" type="ORF">PAXINDRAFT_171502</name>
</gene>
<keyword evidence="1" id="KW-0863">Zinc-finger</keyword>
<protein>
    <recommendedName>
        <fullName evidence="2">C2H2-type domain-containing protein</fullName>
    </recommendedName>
</protein>
<organism evidence="3 4">
    <name type="scientific">Paxillus involutus ATCC 200175</name>
    <dbReference type="NCBI Taxonomy" id="664439"/>
    <lineage>
        <taxon>Eukaryota</taxon>
        <taxon>Fungi</taxon>
        <taxon>Dikarya</taxon>
        <taxon>Basidiomycota</taxon>
        <taxon>Agaricomycotina</taxon>
        <taxon>Agaricomycetes</taxon>
        <taxon>Agaricomycetidae</taxon>
        <taxon>Boletales</taxon>
        <taxon>Paxilineae</taxon>
        <taxon>Paxillaceae</taxon>
        <taxon>Paxillus</taxon>
    </lineage>
</organism>
<feature type="non-terminal residue" evidence="3">
    <location>
        <position position="1"/>
    </location>
</feature>
<feature type="domain" description="C2H2-type" evidence="2">
    <location>
        <begin position="87"/>
        <end position="112"/>
    </location>
</feature>
<dbReference type="InterPro" id="IPR013087">
    <property type="entry name" value="Znf_C2H2_type"/>
</dbReference>
<reference evidence="4" key="2">
    <citation type="submission" date="2015-01" db="EMBL/GenBank/DDBJ databases">
        <title>Evolutionary Origins and Diversification of the Mycorrhizal Mutualists.</title>
        <authorList>
            <consortium name="DOE Joint Genome Institute"/>
            <consortium name="Mycorrhizal Genomics Consortium"/>
            <person name="Kohler A."/>
            <person name="Kuo A."/>
            <person name="Nagy L.G."/>
            <person name="Floudas D."/>
            <person name="Copeland A."/>
            <person name="Barry K.W."/>
            <person name="Cichocki N."/>
            <person name="Veneault-Fourrey C."/>
            <person name="LaButti K."/>
            <person name="Lindquist E.A."/>
            <person name="Lipzen A."/>
            <person name="Lundell T."/>
            <person name="Morin E."/>
            <person name="Murat C."/>
            <person name="Riley R."/>
            <person name="Ohm R."/>
            <person name="Sun H."/>
            <person name="Tunlid A."/>
            <person name="Henrissat B."/>
            <person name="Grigoriev I.V."/>
            <person name="Hibbett D.S."/>
            <person name="Martin F."/>
        </authorList>
    </citation>
    <scope>NUCLEOTIDE SEQUENCE [LARGE SCALE GENOMIC DNA]</scope>
    <source>
        <strain evidence="4">ATCC 200175</strain>
    </source>
</reference>
<dbReference type="OrthoDB" id="2646875at2759"/>
<dbReference type="AlphaFoldDB" id="A0A0C9TN37"/>
<accession>A0A0C9TN37</accession>
<dbReference type="PROSITE" id="PS50157">
    <property type="entry name" value="ZINC_FINGER_C2H2_2"/>
    <property type="match status" value="1"/>
</dbReference>
<reference evidence="3 4" key="1">
    <citation type="submission" date="2014-06" db="EMBL/GenBank/DDBJ databases">
        <authorList>
            <consortium name="DOE Joint Genome Institute"/>
            <person name="Kuo A."/>
            <person name="Kohler A."/>
            <person name="Nagy L.G."/>
            <person name="Floudas D."/>
            <person name="Copeland A."/>
            <person name="Barry K.W."/>
            <person name="Cichocki N."/>
            <person name="Veneault-Fourrey C."/>
            <person name="LaButti K."/>
            <person name="Lindquist E.A."/>
            <person name="Lipzen A."/>
            <person name="Lundell T."/>
            <person name="Morin E."/>
            <person name="Murat C."/>
            <person name="Sun H."/>
            <person name="Tunlid A."/>
            <person name="Henrissat B."/>
            <person name="Grigoriev I.V."/>
            <person name="Hibbett D.S."/>
            <person name="Martin F."/>
            <person name="Nordberg H.P."/>
            <person name="Cantor M.N."/>
            <person name="Hua S.X."/>
        </authorList>
    </citation>
    <scope>NUCLEOTIDE SEQUENCE [LARGE SCALE GENOMIC DNA]</scope>
    <source>
        <strain evidence="3 4">ATCC 200175</strain>
    </source>
</reference>
<name>A0A0C9TN37_PAXIN</name>
<keyword evidence="1" id="KW-0479">Metal-binding</keyword>
<evidence type="ECO:0000256" key="1">
    <source>
        <dbReference type="PROSITE-ProRule" id="PRU00042"/>
    </source>
</evidence>
<keyword evidence="4" id="KW-1185">Reference proteome</keyword>
<dbReference type="Proteomes" id="UP000053647">
    <property type="component" value="Unassembled WGS sequence"/>
</dbReference>
<proteinExistence type="predicted"/>
<sequence>DAQRLCEVAPYANASVNRYYTCGWVTGQSICDHSVRGPDFSEHLRQNHGVTGPEKMKLMCCWRGCGCIMNKESVTRHVQETHLNWKYSCPVCSEEFTRNHTMINHKKHCSRG</sequence>
<dbReference type="GO" id="GO:0008270">
    <property type="term" value="F:zinc ion binding"/>
    <property type="evidence" value="ECO:0007669"/>
    <property type="project" value="UniProtKB-KW"/>
</dbReference>